<gene>
    <name evidence="1" type="ORF">DFH08DRAFT_699329</name>
</gene>
<sequence length="92" mass="10474">EYQANLKYSLASRNETEYKERRKKTGIAKPSLFSGLQRKHMLGIPGCFPGNIMHWACLNFTDLIISLFHGTLDCEKPDSKVSWSWAVLQGTI</sequence>
<name>A0AAD7A0X4_9AGAR</name>
<feature type="non-terminal residue" evidence="1">
    <location>
        <position position="1"/>
    </location>
</feature>
<dbReference type="AlphaFoldDB" id="A0AAD7A0X4"/>
<keyword evidence="2" id="KW-1185">Reference proteome</keyword>
<reference evidence="1" key="1">
    <citation type="submission" date="2023-03" db="EMBL/GenBank/DDBJ databases">
        <title>Massive genome expansion in bonnet fungi (Mycena s.s.) driven by repeated elements and novel gene families across ecological guilds.</title>
        <authorList>
            <consortium name="Lawrence Berkeley National Laboratory"/>
            <person name="Harder C.B."/>
            <person name="Miyauchi S."/>
            <person name="Viragh M."/>
            <person name="Kuo A."/>
            <person name="Thoen E."/>
            <person name="Andreopoulos B."/>
            <person name="Lu D."/>
            <person name="Skrede I."/>
            <person name="Drula E."/>
            <person name="Henrissat B."/>
            <person name="Morin E."/>
            <person name="Kohler A."/>
            <person name="Barry K."/>
            <person name="LaButti K."/>
            <person name="Morin E."/>
            <person name="Salamov A."/>
            <person name="Lipzen A."/>
            <person name="Mereny Z."/>
            <person name="Hegedus B."/>
            <person name="Baldrian P."/>
            <person name="Stursova M."/>
            <person name="Weitz H."/>
            <person name="Taylor A."/>
            <person name="Grigoriev I.V."/>
            <person name="Nagy L.G."/>
            <person name="Martin F."/>
            <person name="Kauserud H."/>
        </authorList>
    </citation>
    <scope>NUCLEOTIDE SEQUENCE</scope>
    <source>
        <strain evidence="1">CBHHK002</strain>
    </source>
</reference>
<dbReference type="EMBL" id="JARIHO010000019">
    <property type="protein sequence ID" value="KAJ7347330.1"/>
    <property type="molecule type" value="Genomic_DNA"/>
</dbReference>
<accession>A0AAD7A0X4</accession>
<evidence type="ECO:0000313" key="2">
    <source>
        <dbReference type="Proteomes" id="UP001218218"/>
    </source>
</evidence>
<evidence type="ECO:0000313" key="1">
    <source>
        <dbReference type="EMBL" id="KAJ7347330.1"/>
    </source>
</evidence>
<comment type="caution">
    <text evidence="1">The sequence shown here is derived from an EMBL/GenBank/DDBJ whole genome shotgun (WGS) entry which is preliminary data.</text>
</comment>
<organism evidence="1 2">
    <name type="scientific">Mycena albidolilacea</name>
    <dbReference type="NCBI Taxonomy" id="1033008"/>
    <lineage>
        <taxon>Eukaryota</taxon>
        <taxon>Fungi</taxon>
        <taxon>Dikarya</taxon>
        <taxon>Basidiomycota</taxon>
        <taxon>Agaricomycotina</taxon>
        <taxon>Agaricomycetes</taxon>
        <taxon>Agaricomycetidae</taxon>
        <taxon>Agaricales</taxon>
        <taxon>Marasmiineae</taxon>
        <taxon>Mycenaceae</taxon>
        <taxon>Mycena</taxon>
    </lineage>
</organism>
<dbReference type="Proteomes" id="UP001218218">
    <property type="component" value="Unassembled WGS sequence"/>
</dbReference>
<protein>
    <submittedName>
        <fullName evidence="1">Uncharacterized protein</fullName>
    </submittedName>
</protein>
<proteinExistence type="predicted"/>